<protein>
    <recommendedName>
        <fullName evidence="6">DUF1311 domain-containing protein</fullName>
    </recommendedName>
</protein>
<accession>A0A371YIU0</accession>
<evidence type="ECO:0000313" key="4">
    <source>
        <dbReference type="Proteomes" id="UP000240957"/>
    </source>
</evidence>
<dbReference type="Proteomes" id="UP000240957">
    <property type="component" value="Unassembled WGS sequence"/>
</dbReference>
<reference evidence="2" key="1">
    <citation type="journal article" date="2014" name="Int. J. Syst. Evol. Microbiol.">
        <title>Complete genome of a new Firmicutes species belonging to the dominant human colonic microbiota ('Ruminococcus bicirculans') reveals two chromosomes and a selective capacity to utilize plant glucans.</title>
        <authorList>
            <consortium name="NISC Comparative Sequencing Program"/>
            <person name="Wegmann U."/>
            <person name="Louis P."/>
            <person name="Goesmann A."/>
            <person name="Henrissat B."/>
            <person name="Duncan S.H."/>
            <person name="Flint H.J."/>
        </authorList>
    </citation>
    <scope>NUCLEOTIDE SEQUENCE</scope>
    <source>
        <strain evidence="2">KCTC 62575</strain>
    </source>
</reference>
<keyword evidence="5" id="KW-1185">Reference proteome</keyword>
<dbReference type="Proteomes" id="UP001595455">
    <property type="component" value="Unassembled WGS sequence"/>
</dbReference>
<evidence type="ECO:0000313" key="2">
    <source>
        <dbReference type="EMBL" id="MFC2995791.1"/>
    </source>
</evidence>
<dbReference type="AlphaFoldDB" id="A0A371YIU0"/>
<evidence type="ECO:0000313" key="3">
    <source>
        <dbReference type="EMBL" id="RFC81388.1"/>
    </source>
</evidence>
<evidence type="ECO:0000313" key="5">
    <source>
        <dbReference type="Proteomes" id="UP001595455"/>
    </source>
</evidence>
<reference evidence="3 4" key="2">
    <citation type="submission" date="2018-08" db="EMBL/GenBank/DDBJ databases">
        <title>The draft genome of Acinetobacter sichuanensis strain WCHAc060041.</title>
        <authorList>
            <person name="Qin J."/>
            <person name="Feng Y."/>
            <person name="Zong Z."/>
        </authorList>
    </citation>
    <scope>NUCLEOTIDE SEQUENCE [LARGE SCALE GENOMIC DNA]</scope>
    <source>
        <strain evidence="3 4">WCHAc060041</strain>
    </source>
</reference>
<proteinExistence type="predicted"/>
<evidence type="ECO:0008006" key="6">
    <source>
        <dbReference type="Google" id="ProtNLM"/>
    </source>
</evidence>
<feature type="signal peptide" evidence="1">
    <location>
        <begin position="1"/>
        <end position="19"/>
    </location>
</feature>
<dbReference type="EMBL" id="JBHRSF010000037">
    <property type="protein sequence ID" value="MFC2995791.1"/>
    <property type="molecule type" value="Genomic_DNA"/>
</dbReference>
<evidence type="ECO:0000256" key="1">
    <source>
        <dbReference type="SAM" id="SignalP"/>
    </source>
</evidence>
<comment type="caution">
    <text evidence="3">The sequence shown here is derived from an EMBL/GenBank/DDBJ whole genome shotgun (WGS) entry which is preliminary data.</text>
</comment>
<reference evidence="5" key="3">
    <citation type="journal article" date="2019" name="Int. J. Syst. Evol. Microbiol.">
        <title>The Global Catalogue of Microorganisms (GCM) 10K type strain sequencing project: providing services to taxonomists for standard genome sequencing and annotation.</title>
        <authorList>
            <consortium name="The Broad Institute Genomics Platform"/>
            <consortium name="The Broad Institute Genome Sequencing Center for Infectious Disease"/>
            <person name="Wu L."/>
            <person name="Ma J."/>
        </authorList>
    </citation>
    <scope>NUCLEOTIDE SEQUENCE [LARGE SCALE GENOMIC DNA]</scope>
    <source>
        <strain evidence="5">KCTC 62575</strain>
    </source>
</reference>
<keyword evidence="1" id="KW-0732">Signal</keyword>
<gene>
    <name evidence="2" type="ORF">ACFODO_11000</name>
    <name evidence="3" type="ORF">C9E89_022150</name>
</gene>
<dbReference type="RefSeq" id="WP_107010248.1">
    <property type="nucleotide sequence ID" value="NZ_JBHRSF010000037.1"/>
</dbReference>
<name>A0A371YIU0_9GAMM</name>
<dbReference type="EMBL" id="PYIX02000116">
    <property type="protein sequence ID" value="RFC81388.1"/>
    <property type="molecule type" value="Genomic_DNA"/>
</dbReference>
<sequence length="150" mass="17293">MKNILLIFLTFFISSSVFAENFLQSKKQVRNYLVSCLKDPENSKYSAAYNSCLLEASDKFLEKANIEFSQQFTKANITTRNSLVKDRNIYLNAIKFCESYQAVSYDGFTKEAICKLKTAKDYLSLLVNGETTLPNNWKIEDRVDKLFIGY</sequence>
<organism evidence="3 4">
    <name type="scientific">Acinetobacter sichuanensis</name>
    <dbReference type="NCBI Taxonomy" id="2136183"/>
    <lineage>
        <taxon>Bacteria</taxon>
        <taxon>Pseudomonadati</taxon>
        <taxon>Pseudomonadota</taxon>
        <taxon>Gammaproteobacteria</taxon>
        <taxon>Moraxellales</taxon>
        <taxon>Moraxellaceae</taxon>
        <taxon>Acinetobacter</taxon>
    </lineage>
</organism>
<feature type="chain" id="PRO_5016778588" description="DUF1311 domain-containing protein" evidence="1">
    <location>
        <begin position="20"/>
        <end position="150"/>
    </location>
</feature>
<dbReference type="OrthoDB" id="6691118at2"/>
<reference evidence="2" key="4">
    <citation type="submission" date="2024-09" db="EMBL/GenBank/DDBJ databases">
        <authorList>
            <person name="Sun Q."/>
            <person name="Mori K."/>
        </authorList>
    </citation>
    <scope>NUCLEOTIDE SEQUENCE</scope>
    <source>
        <strain evidence="2">KCTC 62575</strain>
    </source>
</reference>